<dbReference type="OrthoDB" id="5835829at2759"/>
<keyword evidence="3" id="KW-1185">Reference proteome</keyword>
<evidence type="ECO:0000313" key="2">
    <source>
        <dbReference type="EMBL" id="PIA36151.1"/>
    </source>
</evidence>
<feature type="region of interest" description="Disordered" evidence="1">
    <location>
        <begin position="1"/>
        <end position="22"/>
    </location>
</feature>
<evidence type="ECO:0000313" key="3">
    <source>
        <dbReference type="Proteomes" id="UP000230069"/>
    </source>
</evidence>
<evidence type="ECO:0000256" key="1">
    <source>
        <dbReference type="SAM" id="MobiDB-lite"/>
    </source>
</evidence>
<proteinExistence type="predicted"/>
<dbReference type="Proteomes" id="UP000230069">
    <property type="component" value="Unassembled WGS sequence"/>
</dbReference>
<dbReference type="AlphaFoldDB" id="A0A2G5CXZ2"/>
<reference evidence="2 3" key="1">
    <citation type="submission" date="2017-09" db="EMBL/GenBank/DDBJ databases">
        <title>WGS assembly of Aquilegia coerulea Goldsmith.</title>
        <authorList>
            <person name="Hodges S."/>
            <person name="Kramer E."/>
            <person name="Nordborg M."/>
            <person name="Tomkins J."/>
            <person name="Borevitz J."/>
            <person name="Derieg N."/>
            <person name="Yan J."/>
            <person name="Mihaltcheva S."/>
            <person name="Hayes R.D."/>
            <person name="Rokhsar D."/>
        </authorList>
    </citation>
    <scope>NUCLEOTIDE SEQUENCE [LARGE SCALE GENOMIC DNA]</scope>
    <source>
        <strain evidence="3">cv. Goldsmith</strain>
    </source>
</reference>
<feature type="compositionally biased region" description="Polar residues" evidence="1">
    <location>
        <begin position="1"/>
        <end position="21"/>
    </location>
</feature>
<dbReference type="InParanoid" id="A0A2G5CXZ2"/>
<accession>A0A2G5CXZ2</accession>
<protein>
    <submittedName>
        <fullName evidence="2">Uncharacterized protein</fullName>
    </submittedName>
</protein>
<gene>
    <name evidence="2" type="ORF">AQUCO_03400219v1</name>
</gene>
<name>A0A2G5CXZ2_AQUCA</name>
<dbReference type="EMBL" id="KZ305051">
    <property type="protein sequence ID" value="PIA36151.1"/>
    <property type="molecule type" value="Genomic_DNA"/>
</dbReference>
<organism evidence="2 3">
    <name type="scientific">Aquilegia coerulea</name>
    <name type="common">Rocky mountain columbine</name>
    <dbReference type="NCBI Taxonomy" id="218851"/>
    <lineage>
        <taxon>Eukaryota</taxon>
        <taxon>Viridiplantae</taxon>
        <taxon>Streptophyta</taxon>
        <taxon>Embryophyta</taxon>
        <taxon>Tracheophyta</taxon>
        <taxon>Spermatophyta</taxon>
        <taxon>Magnoliopsida</taxon>
        <taxon>Ranunculales</taxon>
        <taxon>Ranunculaceae</taxon>
        <taxon>Thalictroideae</taxon>
        <taxon>Aquilegia</taxon>
    </lineage>
</organism>
<sequence length="80" mass="9155">MTSYNKVSKHMSSPSQTSMPSDTGLYLFINSGFEKSDREHISTKFQSIYLPSPSNPRTPISKDYLILKPNLQIHKMIVQH</sequence>